<dbReference type="GO" id="GO:0043093">
    <property type="term" value="P:FtsZ-dependent cytokinesis"/>
    <property type="evidence" value="ECO:0007669"/>
    <property type="project" value="UniProtKB-UniRule"/>
</dbReference>
<dbReference type="GO" id="GO:0070206">
    <property type="term" value="P:protein trimerization"/>
    <property type="evidence" value="ECO:0007669"/>
    <property type="project" value="InterPro"/>
</dbReference>
<evidence type="ECO:0000256" key="1">
    <source>
        <dbReference type="ARBA" id="ARBA00022729"/>
    </source>
</evidence>
<comment type="subcellular location">
    <subcellularLocation>
        <location evidence="2">Periplasm</location>
    </subcellularLocation>
</comment>
<evidence type="ECO:0000256" key="4">
    <source>
        <dbReference type="SAM" id="MobiDB-lite"/>
    </source>
</evidence>
<proteinExistence type="inferred from homology"/>
<keyword evidence="2" id="KW-0175">Coiled coil</keyword>
<feature type="domain" description="YbgF trimerisation" evidence="6">
    <location>
        <begin position="41"/>
        <end position="110"/>
    </location>
</feature>
<feature type="compositionally biased region" description="Low complexity" evidence="4">
    <location>
        <begin position="127"/>
        <end position="139"/>
    </location>
</feature>
<evidence type="ECO:0000259" key="6">
    <source>
        <dbReference type="Pfam" id="PF16331"/>
    </source>
</evidence>
<name>A0A1I4TIK5_9PROT</name>
<dbReference type="Proteomes" id="UP000183287">
    <property type="component" value="Unassembled WGS sequence"/>
</dbReference>
<dbReference type="InterPro" id="IPR032519">
    <property type="entry name" value="YbgF_tri"/>
</dbReference>
<dbReference type="SUPFAM" id="SSF48452">
    <property type="entry name" value="TPR-like"/>
    <property type="match status" value="1"/>
</dbReference>
<feature type="coiled-coil region" evidence="2">
    <location>
        <begin position="24"/>
        <end position="91"/>
    </location>
</feature>
<feature type="domain" description="Outer membrane lipoprotein BamD-like" evidence="5">
    <location>
        <begin position="150"/>
        <end position="274"/>
    </location>
</feature>
<keyword evidence="2" id="KW-0131">Cell cycle</keyword>
<dbReference type="Gene3D" id="1.20.5.110">
    <property type="match status" value="1"/>
</dbReference>
<keyword evidence="2" id="KW-0574">Periplasm</keyword>
<comment type="similarity">
    <text evidence="2">Belongs to the CpoB family.</text>
</comment>
<sequence precursor="true">MLVRASILLFLFSCNVSFAGLFDDAHAREQIEVMQKQMQELEARIVSMEEALKNQAILELYTQIEAFKIELGKLHGQIEILNEENKVLKKQQKDFYLDLDNRLKQVEPASHDASIGLDSPPETTVKTAPSATPATETSSVVQQPKDLATDISERDAYNASYSLFKGGNYSGAITQFENFITRYPTSNLAPGAAYWIGNAYYALRDFSSAIRAQQRVIENYPKSGKAPDAMLNIASSQLEMAEVAAAKTTLQSLVAKYPNSDAAEKARRRLANLK</sequence>
<keyword evidence="8" id="KW-1185">Reference proteome</keyword>
<gene>
    <name evidence="2" type="primary">cpoB</name>
    <name evidence="7" type="ORF">SAMN05421863_105115</name>
</gene>
<evidence type="ECO:0000313" key="8">
    <source>
        <dbReference type="Proteomes" id="UP000183287"/>
    </source>
</evidence>
<protein>
    <recommendedName>
        <fullName evidence="2">Cell division coordinator CpoB</fullName>
    </recommendedName>
</protein>
<dbReference type="HAMAP" id="MF_02066">
    <property type="entry name" value="CpoB"/>
    <property type="match status" value="1"/>
</dbReference>
<dbReference type="InterPro" id="IPR014162">
    <property type="entry name" value="CpoB_C"/>
</dbReference>
<dbReference type="InterPro" id="IPR019734">
    <property type="entry name" value="TPR_rpt"/>
</dbReference>
<feature type="region of interest" description="Disordered" evidence="4">
    <location>
        <begin position="110"/>
        <end position="143"/>
    </location>
</feature>
<dbReference type="Pfam" id="PF16331">
    <property type="entry name" value="TolA_bind_tri"/>
    <property type="match status" value="1"/>
</dbReference>
<dbReference type="STRING" id="44574.AAW31_01405"/>
<keyword evidence="3" id="KW-0802">TPR repeat</keyword>
<dbReference type="PROSITE" id="PS50005">
    <property type="entry name" value="TPR"/>
    <property type="match status" value="1"/>
</dbReference>
<dbReference type="EMBL" id="FOUB01000051">
    <property type="protein sequence ID" value="SFM76485.1"/>
    <property type="molecule type" value="Genomic_DNA"/>
</dbReference>
<dbReference type="Gene3D" id="1.25.40.10">
    <property type="entry name" value="Tetratricopeptide repeat domain"/>
    <property type="match status" value="1"/>
</dbReference>
<reference evidence="8" key="1">
    <citation type="submission" date="2016-10" db="EMBL/GenBank/DDBJ databases">
        <authorList>
            <person name="Varghese N."/>
            <person name="Submissions S."/>
        </authorList>
    </citation>
    <scope>NUCLEOTIDE SEQUENCE [LARGE SCALE GENOMIC DNA]</scope>
    <source>
        <strain evidence="8">Nm44</strain>
    </source>
</reference>
<dbReference type="InterPro" id="IPR034706">
    <property type="entry name" value="CpoB"/>
</dbReference>
<dbReference type="GO" id="GO:0030288">
    <property type="term" value="C:outer membrane-bounded periplasmic space"/>
    <property type="evidence" value="ECO:0007669"/>
    <property type="project" value="UniProtKB-UniRule"/>
</dbReference>
<organism evidence="7 8">
    <name type="scientific">Nitrosomonas communis</name>
    <dbReference type="NCBI Taxonomy" id="44574"/>
    <lineage>
        <taxon>Bacteria</taxon>
        <taxon>Pseudomonadati</taxon>
        <taxon>Pseudomonadota</taxon>
        <taxon>Betaproteobacteria</taxon>
        <taxon>Nitrosomonadales</taxon>
        <taxon>Nitrosomonadaceae</taxon>
        <taxon>Nitrosomonas</taxon>
    </lineage>
</organism>
<dbReference type="InterPro" id="IPR011990">
    <property type="entry name" value="TPR-like_helical_dom_sf"/>
</dbReference>
<dbReference type="OrthoDB" id="8525418at2"/>
<dbReference type="InterPro" id="IPR039565">
    <property type="entry name" value="BamD-like"/>
</dbReference>
<evidence type="ECO:0000256" key="3">
    <source>
        <dbReference type="PROSITE-ProRule" id="PRU00339"/>
    </source>
</evidence>
<keyword evidence="1 2" id="KW-0732">Signal</keyword>
<feature type="signal peptide" evidence="2">
    <location>
        <begin position="1"/>
        <end position="19"/>
    </location>
</feature>
<comment type="function">
    <text evidence="2">Mediates coordination of peptidoglycan synthesis and outer membrane constriction during cell division.</text>
</comment>
<evidence type="ECO:0000259" key="5">
    <source>
        <dbReference type="Pfam" id="PF13525"/>
    </source>
</evidence>
<dbReference type="Pfam" id="PF13525">
    <property type="entry name" value="YfiO"/>
    <property type="match status" value="1"/>
</dbReference>
<dbReference type="NCBIfam" id="TIGR02795">
    <property type="entry name" value="tol_pal_ybgF"/>
    <property type="match status" value="1"/>
</dbReference>
<accession>A0A1I4TIK5</accession>
<evidence type="ECO:0000313" key="7">
    <source>
        <dbReference type="EMBL" id="SFM76485.1"/>
    </source>
</evidence>
<dbReference type="RefSeq" id="WP_074906499.1">
    <property type="nucleotide sequence ID" value="NZ_FOUB01000051.1"/>
</dbReference>
<feature type="repeat" description="TPR" evidence="3">
    <location>
        <begin position="190"/>
        <end position="223"/>
    </location>
</feature>
<keyword evidence="2" id="KW-0132">Cell division</keyword>
<evidence type="ECO:0000256" key="2">
    <source>
        <dbReference type="HAMAP-Rule" id="MF_02066"/>
    </source>
</evidence>
<feature type="chain" id="PRO_5010390849" description="Cell division coordinator CpoB" evidence="2">
    <location>
        <begin position="20"/>
        <end position="274"/>
    </location>
</feature>
<dbReference type="AlphaFoldDB" id="A0A1I4TIK5"/>